<dbReference type="EMBL" id="MEUV01000029">
    <property type="protein sequence ID" value="OGC45532.1"/>
    <property type="molecule type" value="Genomic_DNA"/>
</dbReference>
<sequence>MGKQFFKLFIFTCLFIAGVFFLPQKSTHAYPQDSETCYAQCAAYKFVWQGDFCWDTFQNECVSDTGTSIKDTIKFLKSIYGVVKSGKEVETVFKAWFMCKPLIEECIAPQLRTCRSACEEDQLFYAPDISVGNPYGNFYYHGVVYNERDRTLTFKVVNNGKGYAWDIGANATWGHTRNRDGQVSGGGQLFDETIPELIYFGARNGPMKTVGDYIKDFLIEETNFAKYLQGFKSDADDYNVPVYWYKTVPFTPIEGEMTKVFFNVDSNQMIPERNEINNTFILEIDKLPTPPAYQIENFSHRLENNTLNNFLIDFNIRNTGEESGQASVKIYEGKYTGPNQTAVYNASQVVQGLNHVNFNTFLTPDLAKEATYCGNSKRYTLVVFDDTGRVDSHEFSLPLYSGFISGSIEDLFGKNVEGATVTTNTGQISVTNKYGSYHLKNISQLGKITVTVTHPEYSRDESQDITLQIKDINDPCAEGSLSFYNVNFVLKDLDVLFTINIKDKAGNPVTAQVLAGNENWRFDETIQGTGPLPGMQPGQYTFTISAPGYKTISQTVNAVPNEQNLNFTLEKLFGRPTDGGLTIHEPQLLWEIDRGEEILANMAASKDGNLVVLYTTKNKTDSGKLYFLDALTGNHRKILTTIATAGQSQASLDTSYDGNTTALFVHFGIFGTSKNARNVLKLFNNQGNSIGETELNSMKSTSLCEVSPDGFYVYPYQLLNKGLYQYTRYDIEGVKNSKAPQTYTAAQGFHFTTANNKVSGCSKGGGYCVEDLKENVVANLGDIKGPSDRTDSSQDGGKIGLITNNKVYFWSQGERLWEKDIKVYGDTVDVSVSPGGKYVIYSTANEQTPYRFIKIFTDNNLDKTPDVTTDPSKEDVVFVHANDKGIFFATRMNKKIRYYKVGSYSTDYNPQEETQNDNATESTNQFSYYENGTWLPVGQTNFYNLTPGRIYSANDEINFRLMDPNGKLYIQKDTLFSVDQYIHPVLLKGQMTAEFASPATVYAIKFDRFDLNLFQTKLDQFIQGSLSQSEYFVVKNVHTRFVVTNDVNEIKIAVETGQVQVIGEKIDKTIDPGKQISIDEKNNIKSFIYLGKKIYVIIMALAIFICGLLYRFRNNKVIAKILDLLTKLISYFFKFIKYIFNRLLRRIKKNRDTPK</sequence>
<feature type="chain" id="PRO_5009514872" description="Cadherin domain-containing protein" evidence="2">
    <location>
        <begin position="30"/>
        <end position="1155"/>
    </location>
</feature>
<accession>A0A1F4UL05</accession>
<name>A0A1F4UL05_UNCKA</name>
<dbReference type="InterPro" id="IPR008969">
    <property type="entry name" value="CarboxyPept-like_regulatory"/>
</dbReference>
<comment type="caution">
    <text evidence="3">The sequence shown here is derived from an EMBL/GenBank/DDBJ whole genome shotgun (WGS) entry which is preliminary data.</text>
</comment>
<evidence type="ECO:0000256" key="1">
    <source>
        <dbReference type="SAM" id="Phobius"/>
    </source>
</evidence>
<dbReference type="AlphaFoldDB" id="A0A1F4UL05"/>
<dbReference type="SUPFAM" id="SSF49464">
    <property type="entry name" value="Carboxypeptidase regulatory domain-like"/>
    <property type="match status" value="1"/>
</dbReference>
<gene>
    <name evidence="3" type="ORF">A2V49_01875</name>
</gene>
<dbReference type="SUPFAM" id="SSF50998">
    <property type="entry name" value="Quinoprotein alcohol dehydrogenase-like"/>
    <property type="match status" value="1"/>
</dbReference>
<protein>
    <recommendedName>
        <fullName evidence="5">Cadherin domain-containing protein</fullName>
    </recommendedName>
</protein>
<organism evidence="3 4">
    <name type="scientific">candidate division WWE3 bacterium RBG_19FT_COMBO_34_6</name>
    <dbReference type="NCBI Taxonomy" id="1802612"/>
    <lineage>
        <taxon>Bacteria</taxon>
        <taxon>Katanobacteria</taxon>
    </lineage>
</organism>
<feature type="transmembrane region" description="Helical" evidence="1">
    <location>
        <begin position="1094"/>
        <end position="1112"/>
    </location>
</feature>
<evidence type="ECO:0000313" key="3">
    <source>
        <dbReference type="EMBL" id="OGC45532.1"/>
    </source>
</evidence>
<evidence type="ECO:0008006" key="5">
    <source>
        <dbReference type="Google" id="ProtNLM"/>
    </source>
</evidence>
<dbReference type="InterPro" id="IPR011047">
    <property type="entry name" value="Quinoprotein_ADH-like_sf"/>
</dbReference>
<dbReference type="Proteomes" id="UP000178615">
    <property type="component" value="Unassembled WGS sequence"/>
</dbReference>
<feature type="signal peptide" evidence="2">
    <location>
        <begin position="1"/>
        <end position="29"/>
    </location>
</feature>
<dbReference type="Gene3D" id="2.60.40.1120">
    <property type="entry name" value="Carboxypeptidase-like, regulatory domain"/>
    <property type="match status" value="2"/>
</dbReference>
<evidence type="ECO:0000256" key="2">
    <source>
        <dbReference type="SAM" id="SignalP"/>
    </source>
</evidence>
<keyword evidence="1" id="KW-0812">Transmembrane</keyword>
<keyword evidence="1" id="KW-1133">Transmembrane helix</keyword>
<keyword evidence="2" id="KW-0732">Signal</keyword>
<reference evidence="3 4" key="1">
    <citation type="journal article" date="2016" name="Nat. Commun.">
        <title>Thousands of microbial genomes shed light on interconnected biogeochemical processes in an aquifer system.</title>
        <authorList>
            <person name="Anantharaman K."/>
            <person name="Brown C.T."/>
            <person name="Hug L.A."/>
            <person name="Sharon I."/>
            <person name="Castelle C.J."/>
            <person name="Probst A.J."/>
            <person name="Thomas B.C."/>
            <person name="Singh A."/>
            <person name="Wilkins M.J."/>
            <person name="Karaoz U."/>
            <person name="Brodie E.L."/>
            <person name="Williams K.H."/>
            <person name="Hubbard S.S."/>
            <person name="Banfield J.F."/>
        </authorList>
    </citation>
    <scope>NUCLEOTIDE SEQUENCE [LARGE SCALE GENOMIC DNA]</scope>
</reference>
<keyword evidence="1" id="KW-0472">Membrane</keyword>
<evidence type="ECO:0000313" key="4">
    <source>
        <dbReference type="Proteomes" id="UP000178615"/>
    </source>
</evidence>
<proteinExistence type="predicted"/>